<feature type="transmembrane region" description="Helical" evidence="5">
    <location>
        <begin position="363"/>
        <end position="387"/>
    </location>
</feature>
<dbReference type="SUPFAM" id="SSF57850">
    <property type="entry name" value="RING/U-box"/>
    <property type="match status" value="1"/>
</dbReference>
<keyword evidence="2" id="KW-0863">Zinc-finger</keyword>
<dbReference type="CDD" id="cd16495">
    <property type="entry name" value="RING_CH-C4HC3_MARCH"/>
    <property type="match status" value="1"/>
</dbReference>
<dbReference type="InterPro" id="IPR011016">
    <property type="entry name" value="Znf_RING-CH"/>
</dbReference>
<accession>A0A843XMS7</accession>
<evidence type="ECO:0000313" key="7">
    <source>
        <dbReference type="EMBL" id="MQM21044.1"/>
    </source>
</evidence>
<keyword evidence="5" id="KW-0812">Transmembrane</keyword>
<feature type="region of interest" description="Disordered" evidence="4">
    <location>
        <begin position="183"/>
        <end position="202"/>
    </location>
</feature>
<feature type="compositionally biased region" description="Low complexity" evidence="4">
    <location>
        <begin position="404"/>
        <end position="425"/>
    </location>
</feature>
<dbReference type="GO" id="GO:0008270">
    <property type="term" value="F:zinc ion binding"/>
    <property type="evidence" value="ECO:0007669"/>
    <property type="project" value="UniProtKB-KW"/>
</dbReference>
<dbReference type="OrthoDB" id="435038at2759"/>
<feature type="region of interest" description="Disordered" evidence="4">
    <location>
        <begin position="403"/>
        <end position="431"/>
    </location>
</feature>
<dbReference type="AlphaFoldDB" id="A0A843XMS7"/>
<feature type="compositionally biased region" description="Polar residues" evidence="4">
    <location>
        <begin position="35"/>
        <end position="49"/>
    </location>
</feature>
<evidence type="ECO:0000256" key="3">
    <source>
        <dbReference type="ARBA" id="ARBA00022833"/>
    </source>
</evidence>
<dbReference type="InterPro" id="IPR013083">
    <property type="entry name" value="Znf_RING/FYVE/PHD"/>
</dbReference>
<evidence type="ECO:0000256" key="5">
    <source>
        <dbReference type="SAM" id="Phobius"/>
    </source>
</evidence>
<organism evidence="7 8">
    <name type="scientific">Colocasia esculenta</name>
    <name type="common">Wild taro</name>
    <name type="synonym">Arum esculentum</name>
    <dbReference type="NCBI Taxonomy" id="4460"/>
    <lineage>
        <taxon>Eukaryota</taxon>
        <taxon>Viridiplantae</taxon>
        <taxon>Streptophyta</taxon>
        <taxon>Embryophyta</taxon>
        <taxon>Tracheophyta</taxon>
        <taxon>Spermatophyta</taxon>
        <taxon>Magnoliopsida</taxon>
        <taxon>Liliopsida</taxon>
        <taxon>Araceae</taxon>
        <taxon>Aroideae</taxon>
        <taxon>Colocasieae</taxon>
        <taxon>Colocasia</taxon>
    </lineage>
</organism>
<dbReference type="PANTHER" id="PTHR46158:SF2">
    <property type="entry name" value="OS02G0165000 PROTEIN"/>
    <property type="match status" value="1"/>
</dbReference>
<protein>
    <recommendedName>
        <fullName evidence="6">RING-CH-type domain-containing protein</fullName>
    </recommendedName>
</protein>
<reference evidence="7" key="1">
    <citation type="submission" date="2017-07" db="EMBL/GenBank/DDBJ databases">
        <title>Taro Niue Genome Assembly and Annotation.</title>
        <authorList>
            <person name="Atibalentja N."/>
            <person name="Keating K."/>
            <person name="Fields C.J."/>
        </authorList>
    </citation>
    <scope>NUCLEOTIDE SEQUENCE</scope>
    <source>
        <strain evidence="7">Niue_2</strain>
        <tissue evidence="7">Leaf</tissue>
    </source>
</reference>
<dbReference type="PROSITE" id="PS51292">
    <property type="entry name" value="ZF_RING_CH"/>
    <property type="match status" value="1"/>
</dbReference>
<feature type="domain" description="RING-CH-type" evidence="6">
    <location>
        <begin position="245"/>
        <end position="307"/>
    </location>
</feature>
<keyword evidence="8" id="KW-1185">Reference proteome</keyword>
<keyword evidence="1" id="KW-0479">Metal-binding</keyword>
<feature type="compositionally biased region" description="Low complexity" evidence="4">
    <location>
        <begin position="60"/>
        <end position="75"/>
    </location>
</feature>
<gene>
    <name evidence="7" type="ORF">Taro_054075</name>
</gene>
<name>A0A843XMS7_COLES</name>
<keyword evidence="5" id="KW-0472">Membrane</keyword>
<feature type="region of interest" description="Disordered" evidence="4">
    <location>
        <begin position="1"/>
        <end position="170"/>
    </location>
</feature>
<dbReference type="Pfam" id="PF12906">
    <property type="entry name" value="RINGv"/>
    <property type="match status" value="1"/>
</dbReference>
<proteinExistence type="predicted"/>
<dbReference type="SMART" id="SM00744">
    <property type="entry name" value="RINGv"/>
    <property type="match status" value="1"/>
</dbReference>
<evidence type="ECO:0000313" key="8">
    <source>
        <dbReference type="Proteomes" id="UP000652761"/>
    </source>
</evidence>
<sequence length="449" mass="48998">MESSGAAPVPAAEVATGFDQQEVSNHDERHGQEIQPLSHSRRPNLSTLQIPARSLESPLPTSTRINTPSTSTPTSARAGLPPRPSSAKVKTSIRSMFPQRSFKSKNVTQECEKTGLLISGPPSSSESKEKPSTSQSSFFTRVFSSTSAKGTHSLPVTPIAGSGPDTMQGSHVVDLSSLRNQAVQKSISRSMSVPGNVKDGSLRRMDSLGGRIRVIPATPRAAVVDHSPTKDTMKEIGETEDDGEDIPEEEAVCRICFIELAEGGETLKMECSCKGELALAHKDCAVKWFSIKGNKTCDICKQDVQNLPVTLLRIQDPNVNRRQAAGIQQREMYRYSYIWAYASFQFAMVILFAHIFYTVLKVTAVLSVLLSSFTGFGIAICTSSLVAEFLRWRYRRTLDSALHQSNGNGQQEQSGDLETGTTETGGSVGQQGTGYQHQILPEVFVPWEW</sequence>
<dbReference type="EMBL" id="NMUH01010530">
    <property type="protein sequence ID" value="MQM21044.1"/>
    <property type="molecule type" value="Genomic_DNA"/>
</dbReference>
<comment type="caution">
    <text evidence="7">The sequence shown here is derived from an EMBL/GenBank/DDBJ whole genome shotgun (WGS) entry which is preliminary data.</text>
</comment>
<keyword evidence="3" id="KW-0862">Zinc</keyword>
<evidence type="ECO:0000256" key="1">
    <source>
        <dbReference type="ARBA" id="ARBA00022723"/>
    </source>
</evidence>
<keyword evidence="5" id="KW-1133">Transmembrane helix</keyword>
<dbReference type="PANTHER" id="PTHR46158">
    <property type="entry name" value="OS02G0165000 PROTEIN"/>
    <property type="match status" value="1"/>
</dbReference>
<evidence type="ECO:0000259" key="6">
    <source>
        <dbReference type="PROSITE" id="PS51292"/>
    </source>
</evidence>
<evidence type="ECO:0000256" key="4">
    <source>
        <dbReference type="SAM" id="MobiDB-lite"/>
    </source>
</evidence>
<dbReference type="Gene3D" id="3.30.40.10">
    <property type="entry name" value="Zinc/RING finger domain, C3HC4 (zinc finger)"/>
    <property type="match status" value="1"/>
</dbReference>
<evidence type="ECO:0000256" key="2">
    <source>
        <dbReference type="ARBA" id="ARBA00022771"/>
    </source>
</evidence>
<feature type="compositionally biased region" description="Low complexity" evidence="4">
    <location>
        <begin position="132"/>
        <end position="147"/>
    </location>
</feature>
<feature type="compositionally biased region" description="Polar residues" evidence="4">
    <location>
        <begin position="183"/>
        <end position="193"/>
    </location>
</feature>
<feature type="transmembrane region" description="Helical" evidence="5">
    <location>
        <begin position="338"/>
        <end position="357"/>
    </location>
</feature>
<dbReference type="Proteomes" id="UP000652761">
    <property type="component" value="Unassembled WGS sequence"/>
</dbReference>